<dbReference type="SMART" id="SM00218">
    <property type="entry name" value="ZU5"/>
    <property type="match status" value="1"/>
</dbReference>
<proteinExistence type="predicted"/>
<comment type="caution">
    <text evidence="2">The sequence shown here is derived from an EMBL/GenBank/DDBJ whole genome shotgun (WGS) entry which is preliminary data.</text>
</comment>
<evidence type="ECO:0000259" key="1">
    <source>
        <dbReference type="SMART" id="SM00218"/>
    </source>
</evidence>
<dbReference type="PANTHER" id="PTHR12582:SF41">
    <property type="entry name" value="UNC5C-LIKE PROTEIN"/>
    <property type="match status" value="1"/>
</dbReference>
<dbReference type="Gene3D" id="2.60.220.30">
    <property type="match status" value="1"/>
</dbReference>
<dbReference type="OrthoDB" id="6065502at2759"/>
<keyword evidence="3" id="KW-1185">Reference proteome</keyword>
<gene>
    <name evidence="2" type="ORF">BSL78_02510</name>
</gene>
<dbReference type="PANTHER" id="PTHR12582">
    <property type="entry name" value="NETRIN RECEPTOR UNC5"/>
    <property type="match status" value="1"/>
</dbReference>
<dbReference type="GO" id="GO:0016020">
    <property type="term" value="C:membrane"/>
    <property type="evidence" value="ECO:0007669"/>
    <property type="project" value="InterPro"/>
</dbReference>
<protein>
    <submittedName>
        <fullName evidence="2">Putative netrin receptor UNC5C isoform X3</fullName>
    </submittedName>
</protein>
<dbReference type="InterPro" id="IPR000906">
    <property type="entry name" value="ZU5_dom"/>
</dbReference>
<dbReference type="Proteomes" id="UP000230750">
    <property type="component" value="Unassembled WGS sequence"/>
</dbReference>
<dbReference type="InterPro" id="IPR037936">
    <property type="entry name" value="UNC5A-D"/>
</dbReference>
<dbReference type="AlphaFoldDB" id="A0A2G8LK01"/>
<evidence type="ECO:0000313" key="3">
    <source>
        <dbReference type="Proteomes" id="UP000230750"/>
    </source>
</evidence>
<keyword evidence="2" id="KW-0675">Receptor</keyword>
<dbReference type="Pfam" id="PF00791">
    <property type="entry name" value="ZU5"/>
    <property type="match status" value="1"/>
</dbReference>
<name>A0A2G8LK01_STIJA</name>
<dbReference type="GO" id="GO:0005042">
    <property type="term" value="F:netrin receptor activity"/>
    <property type="evidence" value="ECO:0007669"/>
    <property type="project" value="InterPro"/>
</dbReference>
<sequence length="256" mass="28982">MPDRMIGMYEGLKAIHLNKVARLVLEYIGTSHEKNGKENEGEKDDKKMVKNLEKQKVISKVEPKLSVNFKILIEEGYKRLDIQRALKLSHGKLDLGRRILLLAKEEHERLPLFPGSNFYKEQYFDQLGGEMVIAGVILRVPAGALHTGRIISLWVSTEPAIKGPISNKSLRLTPFVKFGPESLTLHKPVTLMIPHCAITTTNQMGIDVYSGVLQTDKSVKWSLDREHLSCYMTSQHLAVEAEKPCLIGLHVPYYLR</sequence>
<feature type="domain" description="ZU5" evidence="1">
    <location>
        <begin position="116"/>
        <end position="215"/>
    </location>
</feature>
<dbReference type="STRING" id="307972.A0A2G8LK01"/>
<accession>A0A2G8LK01</accession>
<reference evidence="2 3" key="1">
    <citation type="journal article" date="2017" name="PLoS Biol.">
        <title>The sea cucumber genome provides insights into morphological evolution and visceral regeneration.</title>
        <authorList>
            <person name="Zhang X."/>
            <person name="Sun L."/>
            <person name="Yuan J."/>
            <person name="Sun Y."/>
            <person name="Gao Y."/>
            <person name="Zhang L."/>
            <person name="Li S."/>
            <person name="Dai H."/>
            <person name="Hamel J.F."/>
            <person name="Liu C."/>
            <person name="Yu Y."/>
            <person name="Liu S."/>
            <person name="Lin W."/>
            <person name="Guo K."/>
            <person name="Jin S."/>
            <person name="Xu P."/>
            <person name="Storey K.B."/>
            <person name="Huan P."/>
            <person name="Zhang T."/>
            <person name="Zhou Y."/>
            <person name="Zhang J."/>
            <person name="Lin C."/>
            <person name="Li X."/>
            <person name="Xing L."/>
            <person name="Huo D."/>
            <person name="Sun M."/>
            <person name="Wang L."/>
            <person name="Mercier A."/>
            <person name="Li F."/>
            <person name="Yang H."/>
            <person name="Xiang J."/>
        </authorList>
    </citation>
    <scope>NUCLEOTIDE SEQUENCE [LARGE SCALE GENOMIC DNA]</scope>
    <source>
        <strain evidence="2">Shaxun</strain>
        <tissue evidence="2">Muscle</tissue>
    </source>
</reference>
<dbReference type="EMBL" id="MRZV01000053">
    <property type="protein sequence ID" value="PIK60574.1"/>
    <property type="molecule type" value="Genomic_DNA"/>
</dbReference>
<evidence type="ECO:0000313" key="2">
    <source>
        <dbReference type="EMBL" id="PIK60574.1"/>
    </source>
</evidence>
<organism evidence="2 3">
    <name type="scientific">Stichopus japonicus</name>
    <name type="common">Sea cucumber</name>
    <dbReference type="NCBI Taxonomy" id="307972"/>
    <lineage>
        <taxon>Eukaryota</taxon>
        <taxon>Metazoa</taxon>
        <taxon>Echinodermata</taxon>
        <taxon>Eleutherozoa</taxon>
        <taxon>Echinozoa</taxon>
        <taxon>Holothuroidea</taxon>
        <taxon>Aspidochirotacea</taxon>
        <taxon>Aspidochirotida</taxon>
        <taxon>Stichopodidae</taxon>
        <taxon>Apostichopus</taxon>
    </lineage>
</organism>